<evidence type="ECO:0000313" key="9">
    <source>
        <dbReference type="EMBL" id="CAG9608714.1"/>
    </source>
</evidence>
<dbReference type="SUPFAM" id="SSF81345">
    <property type="entry name" value="ABC transporter involved in vitamin B12 uptake, BtuC"/>
    <property type="match status" value="1"/>
</dbReference>
<feature type="transmembrane region" description="Helical" evidence="8">
    <location>
        <begin position="79"/>
        <end position="99"/>
    </location>
</feature>
<evidence type="ECO:0000256" key="5">
    <source>
        <dbReference type="ARBA" id="ARBA00022692"/>
    </source>
</evidence>
<organism evidence="9 10">
    <name type="scientific">Pseudoneobacillus rhizosphaerae</name>
    <dbReference type="NCBI Taxonomy" id="2880968"/>
    <lineage>
        <taxon>Bacteria</taxon>
        <taxon>Bacillati</taxon>
        <taxon>Bacillota</taxon>
        <taxon>Bacilli</taxon>
        <taxon>Bacillales</taxon>
        <taxon>Bacillaceae</taxon>
        <taxon>Pseudoneobacillus</taxon>
    </lineage>
</organism>
<protein>
    <submittedName>
        <fullName evidence="9">Iron-uptake system permease protein FeuB</fullName>
    </submittedName>
</protein>
<feature type="transmembrane region" description="Helical" evidence="8">
    <location>
        <begin position="105"/>
        <end position="127"/>
    </location>
</feature>
<dbReference type="Pfam" id="PF01032">
    <property type="entry name" value="FecCD"/>
    <property type="match status" value="1"/>
</dbReference>
<comment type="caution">
    <text evidence="9">The sequence shown here is derived from an EMBL/GenBank/DDBJ whole genome shotgun (WGS) entry which is preliminary data.</text>
</comment>
<name>A0A9C7GA73_9BACI</name>
<keyword evidence="10" id="KW-1185">Reference proteome</keyword>
<evidence type="ECO:0000256" key="1">
    <source>
        <dbReference type="ARBA" id="ARBA00004651"/>
    </source>
</evidence>
<sequence length="348" mass="35881">MSENGFQHGHNTNKTILNTSISGAIILIVGMLSLIVSVGLSIAYGAADIKISTVWDAFSEFDANVASHQIIREIRMPRAIGASLVGAFLAVSGAVMQGLTRNPLASPSIMGVTDGAAFALVVTLAFYPAASLVGLSFSSFIGAGLGVILVFMIGSFSKGGLTPVKLALAGVAVGSMLSAISSAIALHTQVAKNMSFWYAGGLTSTNWLSIKILLIAGGIGLLLAMYISKSITILSLGEEVSKGLGQNTFLVKVLGIIVVLLLTGAAVSVAGAVGFIGLVIPHITRFIIGSDYRWIIPISAVLGALLLVLADIAARIVNAPFETPVGAITAVIGVPFFLYLARGERRGL</sequence>
<accession>A0A9C7GA73</accession>
<evidence type="ECO:0000313" key="10">
    <source>
        <dbReference type="Proteomes" id="UP000789845"/>
    </source>
</evidence>
<dbReference type="EMBL" id="CAKJTG010000012">
    <property type="protein sequence ID" value="CAG9608714.1"/>
    <property type="molecule type" value="Genomic_DNA"/>
</dbReference>
<gene>
    <name evidence="9" type="primary">feuB</name>
    <name evidence="9" type="ORF">NEOCIP111885_02431</name>
</gene>
<dbReference type="FunFam" id="1.10.3470.10:FF:000001">
    <property type="entry name" value="Vitamin B12 ABC transporter permease BtuC"/>
    <property type="match status" value="1"/>
</dbReference>
<evidence type="ECO:0000256" key="7">
    <source>
        <dbReference type="ARBA" id="ARBA00023136"/>
    </source>
</evidence>
<keyword evidence="4" id="KW-1003">Cell membrane</keyword>
<evidence type="ECO:0000256" key="4">
    <source>
        <dbReference type="ARBA" id="ARBA00022475"/>
    </source>
</evidence>
<dbReference type="GO" id="GO:0005886">
    <property type="term" value="C:plasma membrane"/>
    <property type="evidence" value="ECO:0007669"/>
    <property type="project" value="UniProtKB-SubCell"/>
</dbReference>
<dbReference type="InterPro" id="IPR037294">
    <property type="entry name" value="ABC_BtuC-like"/>
</dbReference>
<dbReference type="PANTHER" id="PTHR30472:SF58">
    <property type="entry name" value="IRON(3+)-HYDROXAMATE IMPORT SYSTEM PERMEASE PROTEIN FHUB"/>
    <property type="match status" value="1"/>
</dbReference>
<dbReference type="GO" id="GO:0033214">
    <property type="term" value="P:siderophore-iron import into cell"/>
    <property type="evidence" value="ECO:0007669"/>
    <property type="project" value="TreeGrafter"/>
</dbReference>
<keyword evidence="6 8" id="KW-1133">Transmembrane helix</keyword>
<dbReference type="AlphaFoldDB" id="A0A9C7GA73"/>
<keyword evidence="3" id="KW-0813">Transport</keyword>
<dbReference type="PANTHER" id="PTHR30472">
    <property type="entry name" value="FERRIC ENTEROBACTIN TRANSPORT SYSTEM PERMEASE PROTEIN"/>
    <property type="match status" value="1"/>
</dbReference>
<feature type="transmembrane region" description="Helical" evidence="8">
    <location>
        <begin position="253"/>
        <end position="280"/>
    </location>
</feature>
<feature type="transmembrane region" description="Helical" evidence="8">
    <location>
        <begin position="292"/>
        <end position="317"/>
    </location>
</feature>
<feature type="transmembrane region" description="Helical" evidence="8">
    <location>
        <begin position="323"/>
        <end position="341"/>
    </location>
</feature>
<keyword evidence="5 8" id="KW-0812">Transmembrane</keyword>
<proteinExistence type="inferred from homology"/>
<dbReference type="InterPro" id="IPR000522">
    <property type="entry name" value="ABC_transptr_permease_BtuC"/>
</dbReference>
<evidence type="ECO:0000256" key="6">
    <source>
        <dbReference type="ARBA" id="ARBA00022989"/>
    </source>
</evidence>
<feature type="transmembrane region" description="Helical" evidence="8">
    <location>
        <begin position="20"/>
        <end position="44"/>
    </location>
</feature>
<dbReference type="Gene3D" id="1.10.3470.10">
    <property type="entry name" value="ABC transporter involved in vitamin B12 uptake, BtuC"/>
    <property type="match status" value="1"/>
</dbReference>
<evidence type="ECO:0000256" key="8">
    <source>
        <dbReference type="SAM" id="Phobius"/>
    </source>
</evidence>
<dbReference type="GO" id="GO:0022857">
    <property type="term" value="F:transmembrane transporter activity"/>
    <property type="evidence" value="ECO:0007669"/>
    <property type="project" value="InterPro"/>
</dbReference>
<feature type="transmembrane region" description="Helical" evidence="8">
    <location>
        <begin position="166"/>
        <end position="186"/>
    </location>
</feature>
<feature type="transmembrane region" description="Helical" evidence="8">
    <location>
        <begin position="134"/>
        <end position="154"/>
    </location>
</feature>
<dbReference type="CDD" id="cd06550">
    <property type="entry name" value="TM_ABC_iron-siderophores_like"/>
    <property type="match status" value="1"/>
</dbReference>
<comment type="subcellular location">
    <subcellularLocation>
        <location evidence="1">Cell membrane</location>
        <topology evidence="1">Multi-pass membrane protein</topology>
    </subcellularLocation>
</comment>
<feature type="transmembrane region" description="Helical" evidence="8">
    <location>
        <begin position="207"/>
        <end position="227"/>
    </location>
</feature>
<dbReference type="Proteomes" id="UP000789845">
    <property type="component" value="Unassembled WGS sequence"/>
</dbReference>
<keyword evidence="7 8" id="KW-0472">Membrane</keyword>
<evidence type="ECO:0000256" key="3">
    <source>
        <dbReference type="ARBA" id="ARBA00022448"/>
    </source>
</evidence>
<comment type="similarity">
    <text evidence="2">Belongs to the binding-protein-dependent transport system permease family. FecCD subfamily.</text>
</comment>
<reference evidence="9" key="1">
    <citation type="submission" date="2021-10" db="EMBL/GenBank/DDBJ databases">
        <authorList>
            <person name="Criscuolo A."/>
        </authorList>
    </citation>
    <scope>NUCLEOTIDE SEQUENCE</scope>
    <source>
        <strain evidence="9">CIP111885</strain>
    </source>
</reference>
<evidence type="ECO:0000256" key="2">
    <source>
        <dbReference type="ARBA" id="ARBA00007935"/>
    </source>
</evidence>